<evidence type="ECO:0000256" key="7">
    <source>
        <dbReference type="ARBA" id="ARBA00047899"/>
    </source>
</evidence>
<evidence type="ECO:0000256" key="2">
    <source>
        <dbReference type="ARBA" id="ARBA00022527"/>
    </source>
</evidence>
<dbReference type="PROSITE" id="PS50011">
    <property type="entry name" value="PROTEIN_KINASE_DOM"/>
    <property type="match status" value="1"/>
</dbReference>
<dbReference type="InterPro" id="IPR000719">
    <property type="entry name" value="Prot_kinase_dom"/>
</dbReference>
<dbReference type="InterPro" id="IPR008271">
    <property type="entry name" value="Ser/Thr_kinase_AS"/>
</dbReference>
<comment type="catalytic activity">
    <reaction evidence="7">
        <text>L-threonyl-[protein] + ATP = O-phospho-L-threonyl-[protein] + ADP + H(+)</text>
        <dbReference type="Rhea" id="RHEA:46608"/>
        <dbReference type="Rhea" id="RHEA-COMP:11060"/>
        <dbReference type="Rhea" id="RHEA-COMP:11605"/>
        <dbReference type="ChEBI" id="CHEBI:15378"/>
        <dbReference type="ChEBI" id="CHEBI:30013"/>
        <dbReference type="ChEBI" id="CHEBI:30616"/>
        <dbReference type="ChEBI" id="CHEBI:61977"/>
        <dbReference type="ChEBI" id="CHEBI:456216"/>
        <dbReference type="EC" id="2.7.11.1"/>
    </reaction>
</comment>
<protein>
    <recommendedName>
        <fullName evidence="1">non-specific serine/threonine protein kinase</fullName>
        <ecNumber evidence="1">2.7.11.1</ecNumber>
    </recommendedName>
</protein>
<dbReference type="OMA" id="LLYSEMN"/>
<dbReference type="Gene3D" id="3.30.200.20">
    <property type="entry name" value="Phosphorylase Kinase, domain 1"/>
    <property type="match status" value="1"/>
</dbReference>
<evidence type="ECO:0000259" key="9">
    <source>
        <dbReference type="PROSITE" id="PS50011"/>
    </source>
</evidence>
<evidence type="ECO:0000256" key="8">
    <source>
        <dbReference type="ARBA" id="ARBA00048679"/>
    </source>
</evidence>
<organism evidence="10">
    <name type="scientific">Eucalyptus grandis</name>
    <name type="common">Flooded gum</name>
    <dbReference type="NCBI Taxonomy" id="71139"/>
    <lineage>
        <taxon>Eukaryota</taxon>
        <taxon>Viridiplantae</taxon>
        <taxon>Streptophyta</taxon>
        <taxon>Embryophyta</taxon>
        <taxon>Tracheophyta</taxon>
        <taxon>Spermatophyta</taxon>
        <taxon>Magnoliopsida</taxon>
        <taxon>eudicotyledons</taxon>
        <taxon>Gunneridae</taxon>
        <taxon>Pentapetalae</taxon>
        <taxon>rosids</taxon>
        <taxon>malvids</taxon>
        <taxon>Myrtales</taxon>
        <taxon>Myrtaceae</taxon>
        <taxon>Myrtoideae</taxon>
        <taxon>Eucalypteae</taxon>
        <taxon>Eucalyptus</taxon>
    </lineage>
</organism>
<dbReference type="Gene3D" id="1.10.510.10">
    <property type="entry name" value="Transferase(Phosphotransferase) domain 1"/>
    <property type="match status" value="1"/>
</dbReference>
<dbReference type="InParanoid" id="A0A059CAN6"/>
<feature type="domain" description="Protein kinase" evidence="9">
    <location>
        <begin position="1"/>
        <end position="293"/>
    </location>
</feature>
<dbReference type="PANTHER" id="PTHR27002:SF679">
    <property type="entry name" value="CYSTEINE-RICH RECEPTOR-LIKE PROTEIN KINASE 10 ISOFORM X1"/>
    <property type="match status" value="1"/>
</dbReference>
<accession>A0A059CAN6</accession>
<dbReference type="GO" id="GO:0005886">
    <property type="term" value="C:plasma membrane"/>
    <property type="evidence" value="ECO:0000318"/>
    <property type="project" value="GO_Central"/>
</dbReference>
<dbReference type="Gramene" id="KCW74980">
    <property type="protein sequence ID" value="KCW74980"/>
    <property type="gene ID" value="EUGRSUZ_E03731"/>
</dbReference>
<dbReference type="InterPro" id="IPR011009">
    <property type="entry name" value="Kinase-like_dom_sf"/>
</dbReference>
<evidence type="ECO:0000256" key="5">
    <source>
        <dbReference type="ARBA" id="ARBA00022777"/>
    </source>
</evidence>
<dbReference type="AlphaFoldDB" id="A0A059CAN6"/>
<gene>
    <name evidence="10" type="ORF">EUGRSUZ_E03731</name>
</gene>
<keyword evidence="5" id="KW-0418">Kinase</keyword>
<evidence type="ECO:0000313" key="10">
    <source>
        <dbReference type="EMBL" id="KCW74980.1"/>
    </source>
</evidence>
<keyword evidence="6" id="KW-0067">ATP-binding</keyword>
<dbReference type="FunFam" id="1.10.510.10:FF:001023">
    <property type="entry name" value="Os07g0541700 protein"/>
    <property type="match status" value="1"/>
</dbReference>
<evidence type="ECO:0000256" key="4">
    <source>
        <dbReference type="ARBA" id="ARBA00022741"/>
    </source>
</evidence>
<dbReference type="PROSITE" id="PS00108">
    <property type="entry name" value="PROTEIN_KINASE_ST"/>
    <property type="match status" value="1"/>
</dbReference>
<evidence type="ECO:0000256" key="3">
    <source>
        <dbReference type="ARBA" id="ARBA00022679"/>
    </source>
</evidence>
<name>A0A059CAN6_EUCGR</name>
<dbReference type="PANTHER" id="PTHR27002">
    <property type="entry name" value="RECEPTOR-LIKE SERINE/THREONINE-PROTEIN KINASE SD1-8"/>
    <property type="match status" value="1"/>
</dbReference>
<dbReference type="SUPFAM" id="SSF56112">
    <property type="entry name" value="Protein kinase-like (PK-like)"/>
    <property type="match status" value="1"/>
</dbReference>
<dbReference type="GO" id="GO:0005524">
    <property type="term" value="F:ATP binding"/>
    <property type="evidence" value="ECO:0007669"/>
    <property type="project" value="UniProtKB-KW"/>
</dbReference>
<keyword evidence="3" id="KW-0808">Transferase</keyword>
<dbReference type="InterPro" id="IPR001245">
    <property type="entry name" value="Ser-Thr/Tyr_kinase_cat_dom"/>
</dbReference>
<keyword evidence="2" id="KW-0723">Serine/threonine-protein kinase</keyword>
<dbReference type="Pfam" id="PF07714">
    <property type="entry name" value="PK_Tyr_Ser-Thr"/>
    <property type="match status" value="1"/>
</dbReference>
<reference evidence="10" key="1">
    <citation type="submission" date="2013-07" db="EMBL/GenBank/DDBJ databases">
        <title>The genome of Eucalyptus grandis.</title>
        <authorList>
            <person name="Schmutz J."/>
            <person name="Hayes R."/>
            <person name="Myburg A."/>
            <person name="Tuskan G."/>
            <person name="Grattapaglia D."/>
            <person name="Rokhsar D.S."/>
        </authorList>
    </citation>
    <scope>NUCLEOTIDE SEQUENCE</scope>
    <source>
        <tissue evidence="10">Leaf extractions</tissue>
    </source>
</reference>
<comment type="catalytic activity">
    <reaction evidence="8">
        <text>L-seryl-[protein] + ATP = O-phospho-L-seryl-[protein] + ADP + H(+)</text>
        <dbReference type="Rhea" id="RHEA:17989"/>
        <dbReference type="Rhea" id="RHEA-COMP:9863"/>
        <dbReference type="Rhea" id="RHEA-COMP:11604"/>
        <dbReference type="ChEBI" id="CHEBI:15378"/>
        <dbReference type="ChEBI" id="CHEBI:29999"/>
        <dbReference type="ChEBI" id="CHEBI:30616"/>
        <dbReference type="ChEBI" id="CHEBI:83421"/>
        <dbReference type="ChEBI" id="CHEBI:456216"/>
        <dbReference type="EC" id="2.7.11.1"/>
    </reaction>
</comment>
<evidence type="ECO:0000256" key="6">
    <source>
        <dbReference type="ARBA" id="ARBA00022840"/>
    </source>
</evidence>
<dbReference type="EC" id="2.7.11.1" evidence="1"/>
<dbReference type="GO" id="GO:0007165">
    <property type="term" value="P:signal transduction"/>
    <property type="evidence" value="ECO:0000318"/>
    <property type="project" value="GO_Central"/>
</dbReference>
<dbReference type="GO" id="GO:0004674">
    <property type="term" value="F:protein serine/threonine kinase activity"/>
    <property type="evidence" value="ECO:0000318"/>
    <property type="project" value="GO_Central"/>
</dbReference>
<keyword evidence="4" id="KW-0547">Nucleotide-binding</keyword>
<dbReference type="GO" id="GO:0006955">
    <property type="term" value="P:immune response"/>
    <property type="evidence" value="ECO:0000318"/>
    <property type="project" value="GO_Central"/>
</dbReference>
<dbReference type="EMBL" id="KK198757">
    <property type="protein sequence ID" value="KCW74980.1"/>
    <property type="molecule type" value="Genomic_DNA"/>
</dbReference>
<sequence>MDADIIANIEANQVLEAEEPTVEVADPFDIDIPDGVIVDSDPKRRVIAIKRLSSTEQGTEEFTNEVLLIMELQHKNVVKLLGFCADNEKKILVYEYMSNGSLDVILFGLSRETGKLDWRKGIDIINGIARGVLYLHEDSRLRIIYRDLKASNILLYSEMNPNISDFGMARIFFGNDGGANTATIVGTYGYMAPEYAIGGLYSTKSDAFNFGILVLEITTGQRNASFHLSRQALTLAAYAWHLWQDERELELLDPLIIDSCCAEEFRRCMQIRLPTMSSEVVMMKNESRTLANP</sequence>
<dbReference type="SMART" id="SM00220">
    <property type="entry name" value="S_TKc"/>
    <property type="match status" value="1"/>
</dbReference>
<proteinExistence type="predicted"/>
<evidence type="ECO:0000256" key="1">
    <source>
        <dbReference type="ARBA" id="ARBA00012513"/>
    </source>
</evidence>